<evidence type="ECO:0000313" key="3">
    <source>
        <dbReference type="EMBL" id="KAF9076294.1"/>
    </source>
</evidence>
<evidence type="ECO:0000313" key="4">
    <source>
        <dbReference type="Proteomes" id="UP000772434"/>
    </source>
</evidence>
<keyword evidence="4" id="KW-1185">Reference proteome</keyword>
<gene>
    <name evidence="3" type="ORF">BDP27DRAFT_896694</name>
</gene>
<evidence type="ECO:0000256" key="1">
    <source>
        <dbReference type="SAM" id="MobiDB-lite"/>
    </source>
</evidence>
<dbReference type="GO" id="GO:0007031">
    <property type="term" value="P:peroxisome organization"/>
    <property type="evidence" value="ECO:0007669"/>
    <property type="project" value="UniProtKB-ARBA"/>
</dbReference>
<protein>
    <recommendedName>
        <fullName evidence="2">TECPR1-like DysF domain-containing protein</fullName>
    </recommendedName>
</protein>
<evidence type="ECO:0000259" key="2">
    <source>
        <dbReference type="Pfam" id="PF06398"/>
    </source>
</evidence>
<dbReference type="Pfam" id="PF06398">
    <property type="entry name" value="Pex24p"/>
    <property type="match status" value="1"/>
</dbReference>
<dbReference type="EMBL" id="JADNRY010000007">
    <property type="protein sequence ID" value="KAF9076294.1"/>
    <property type="molecule type" value="Genomic_DNA"/>
</dbReference>
<dbReference type="Proteomes" id="UP000772434">
    <property type="component" value="Unassembled WGS sequence"/>
</dbReference>
<proteinExistence type="predicted"/>
<dbReference type="InterPro" id="IPR010482">
    <property type="entry name" value="TECPR1-like_DysF"/>
</dbReference>
<name>A0A9P5UEJ4_9AGAR</name>
<reference evidence="3" key="1">
    <citation type="submission" date="2020-11" db="EMBL/GenBank/DDBJ databases">
        <authorList>
            <consortium name="DOE Joint Genome Institute"/>
            <person name="Ahrendt S."/>
            <person name="Riley R."/>
            <person name="Andreopoulos W."/>
            <person name="Labutti K."/>
            <person name="Pangilinan J."/>
            <person name="Ruiz-Duenas F.J."/>
            <person name="Barrasa J.M."/>
            <person name="Sanchez-Garcia M."/>
            <person name="Camarero S."/>
            <person name="Miyauchi S."/>
            <person name="Serrano A."/>
            <person name="Linde D."/>
            <person name="Babiker R."/>
            <person name="Drula E."/>
            <person name="Ayuso-Fernandez I."/>
            <person name="Pacheco R."/>
            <person name="Padilla G."/>
            <person name="Ferreira P."/>
            <person name="Barriuso J."/>
            <person name="Kellner H."/>
            <person name="Castanera R."/>
            <person name="Alfaro M."/>
            <person name="Ramirez L."/>
            <person name="Pisabarro A.G."/>
            <person name="Kuo A."/>
            <person name="Tritt A."/>
            <person name="Lipzen A."/>
            <person name="He G."/>
            <person name="Yan M."/>
            <person name="Ng V."/>
            <person name="Cullen D."/>
            <person name="Martin F."/>
            <person name="Rosso M.-N."/>
            <person name="Henrissat B."/>
            <person name="Hibbett D."/>
            <person name="Martinez A.T."/>
            <person name="Grigoriev I.V."/>
        </authorList>
    </citation>
    <scope>NUCLEOTIDE SEQUENCE</scope>
    <source>
        <strain evidence="3">AH 40177</strain>
    </source>
</reference>
<organism evidence="3 4">
    <name type="scientific">Rhodocollybia butyracea</name>
    <dbReference type="NCBI Taxonomy" id="206335"/>
    <lineage>
        <taxon>Eukaryota</taxon>
        <taxon>Fungi</taxon>
        <taxon>Dikarya</taxon>
        <taxon>Basidiomycota</taxon>
        <taxon>Agaricomycotina</taxon>
        <taxon>Agaricomycetes</taxon>
        <taxon>Agaricomycetidae</taxon>
        <taxon>Agaricales</taxon>
        <taxon>Marasmiineae</taxon>
        <taxon>Omphalotaceae</taxon>
        <taxon>Rhodocollybia</taxon>
    </lineage>
</organism>
<dbReference type="OrthoDB" id="72441at2759"/>
<sequence>MGSHVRKSTRSNRILYSLLYSSNSLLPSDPPPFTIPSAISLKRENQPNVSLKQYPLPDGTWHWVSKSWMVDMRSDSGEVQHDGFEYNFWFRSNHWSATCGTFSWVRRRRWVRLMMRPGKKRRMVTEEEDAPTPTTTISSPFRATTPVPSVSTGKRDTLYLPEIWQGSVDDDWLMCREQMRVTGSDGAKLELWKRWLGLIETSDDNDVPLEYVTAVLRAKLTTILKDFFMFPESRRGFIEMLFKANVFDEVSGMDHSTTLIKALDFWSLNDRFIQSPPIRSSKSFV</sequence>
<dbReference type="AlphaFoldDB" id="A0A9P5UEJ4"/>
<feature type="region of interest" description="Disordered" evidence="1">
    <location>
        <begin position="122"/>
        <end position="149"/>
    </location>
</feature>
<accession>A0A9P5UEJ4</accession>
<feature type="domain" description="TECPR1-like DysF" evidence="2">
    <location>
        <begin position="23"/>
        <end position="112"/>
    </location>
</feature>
<dbReference type="GO" id="GO:0005778">
    <property type="term" value="C:peroxisomal membrane"/>
    <property type="evidence" value="ECO:0007669"/>
    <property type="project" value="UniProtKB-ARBA"/>
</dbReference>
<comment type="caution">
    <text evidence="3">The sequence shown here is derived from an EMBL/GenBank/DDBJ whole genome shotgun (WGS) entry which is preliminary data.</text>
</comment>
<feature type="compositionally biased region" description="Polar residues" evidence="1">
    <location>
        <begin position="137"/>
        <end position="149"/>
    </location>
</feature>